<reference evidence="3 4" key="1">
    <citation type="submission" date="2017-08" db="EMBL/GenBank/DDBJ databases">
        <title>Substantial Increase in Enzyme Production by Combined Drug-Resistance Mutations in Paenibacillus agaridevorans.</title>
        <authorList>
            <person name="Tanaka Y."/>
            <person name="Funane K."/>
            <person name="Hosaka T."/>
            <person name="Shiwa Y."/>
            <person name="Fujita N."/>
            <person name="Miyazaki T."/>
            <person name="Yoshikawa H."/>
            <person name="Murakami K."/>
            <person name="Kasahara K."/>
            <person name="Inaoka T."/>
            <person name="Hiraga Y."/>
            <person name="Ochi K."/>
        </authorList>
    </citation>
    <scope>NUCLEOTIDE SEQUENCE [LARGE SCALE GENOMIC DNA]</scope>
    <source>
        <strain evidence="3 4">T-3040</strain>
    </source>
</reference>
<keyword evidence="1" id="KW-0732">Signal</keyword>
<evidence type="ECO:0000313" key="3">
    <source>
        <dbReference type="EMBL" id="GBG07479.1"/>
    </source>
</evidence>
<evidence type="ECO:0000313" key="4">
    <source>
        <dbReference type="Proteomes" id="UP000245202"/>
    </source>
</evidence>
<dbReference type="Gene3D" id="3.40.190.10">
    <property type="entry name" value="Periplasmic binding protein-like II"/>
    <property type="match status" value="2"/>
</dbReference>
<sequence length="615" mass="68367">MKRKKVKQRGSLVVTSMAVLALTVSTLGPVPVRAEEVATTQLPPSLIEQLEQWKKGVYVEFRNLRIGLSEQPRLKDGIMMVPARELLIGLGYTLSWNASDRSLHATKPDQSRPELLFRDGRSELQAGGKSVAGGTASFIDDGKLWIPLRATAQSIGLKVEWVPQNRLAVVSDPLATPQFRIMTLIPGQEVETPSVLLEQLKKAAKADAEITWVGPDHYRQKSMVMIAAGDMPSIMLFDHPYFIPNDITESITVNPGPYLDDYPTLKKLAEEGPGSRYLNGDPYFIPRLSDPHHASFPAIRKDWLDKLGLIVPSTMDELYEVMKAFTNYDPDGNGKNDTYGLTGAMFGEQSIAWVEHVFTGRPERFSIKNGQVIDHAVSEEETKALQWLAKAYQEGLVDPEFAVLGSQQVIERLENDTAGLASLTIEQAAEQSEDDAVWVPLGSLKADSSSASIAPWNSAGNGSYIITAMAKEDPDLLLQWLNYGIETTLKGGWSKLEGWSAADQAAVNSLFGQPDLLQHNPTLDALPEKVLDQYKASVEQWRKVSYEDSAFPEAELLWSQGKYIELRDELNMNKTKVIMGAISIDEWKTYQQKLVATDSYRAMMKELNELLKARL</sequence>
<gene>
    <name evidence="3" type="ORF">PAT3040_02031</name>
</gene>
<organism evidence="3 4">
    <name type="scientific">Paenibacillus agaridevorans</name>
    <dbReference type="NCBI Taxonomy" id="171404"/>
    <lineage>
        <taxon>Bacteria</taxon>
        <taxon>Bacillati</taxon>
        <taxon>Bacillota</taxon>
        <taxon>Bacilli</taxon>
        <taxon>Bacillales</taxon>
        <taxon>Paenibacillaceae</taxon>
        <taxon>Paenibacillus</taxon>
    </lineage>
</organism>
<dbReference type="Proteomes" id="UP000245202">
    <property type="component" value="Unassembled WGS sequence"/>
</dbReference>
<dbReference type="EMBL" id="BDQX01000098">
    <property type="protein sequence ID" value="GBG07479.1"/>
    <property type="molecule type" value="Genomic_DNA"/>
</dbReference>
<comment type="caution">
    <text evidence="3">The sequence shown here is derived from an EMBL/GenBank/DDBJ whole genome shotgun (WGS) entry which is preliminary data.</text>
</comment>
<dbReference type="SUPFAM" id="SSF53850">
    <property type="entry name" value="Periplasmic binding protein-like II"/>
    <property type="match status" value="1"/>
</dbReference>
<feature type="chain" id="PRO_5015321556" description="Copper amine oxidase-like N-terminal domain-containing protein" evidence="1">
    <location>
        <begin position="35"/>
        <end position="615"/>
    </location>
</feature>
<dbReference type="AlphaFoldDB" id="A0A2R5EP96"/>
<feature type="signal peptide" evidence="1">
    <location>
        <begin position="1"/>
        <end position="34"/>
    </location>
</feature>
<dbReference type="SUPFAM" id="SSF55383">
    <property type="entry name" value="Copper amine oxidase, domain N"/>
    <property type="match status" value="1"/>
</dbReference>
<evidence type="ECO:0000256" key="1">
    <source>
        <dbReference type="SAM" id="SignalP"/>
    </source>
</evidence>
<evidence type="ECO:0000259" key="2">
    <source>
        <dbReference type="Pfam" id="PF07833"/>
    </source>
</evidence>
<dbReference type="Gene3D" id="3.30.457.10">
    <property type="entry name" value="Copper amine oxidase-like, N-terminal domain"/>
    <property type="match status" value="1"/>
</dbReference>
<dbReference type="InterPro" id="IPR012854">
    <property type="entry name" value="Cu_amine_oxidase-like_N"/>
</dbReference>
<protein>
    <recommendedName>
        <fullName evidence="2">Copper amine oxidase-like N-terminal domain-containing protein</fullName>
    </recommendedName>
</protein>
<name>A0A2R5EP96_9BACL</name>
<feature type="domain" description="Copper amine oxidase-like N-terminal" evidence="2">
    <location>
        <begin position="69"/>
        <end position="166"/>
    </location>
</feature>
<proteinExistence type="predicted"/>
<keyword evidence="4" id="KW-1185">Reference proteome</keyword>
<dbReference type="InterPro" id="IPR036582">
    <property type="entry name" value="Mao_N_sf"/>
</dbReference>
<dbReference type="RefSeq" id="WP_181376539.1">
    <property type="nucleotide sequence ID" value="NZ_BDQX01000098.1"/>
</dbReference>
<accession>A0A2R5EP96</accession>
<dbReference type="Pfam" id="PF07833">
    <property type="entry name" value="Cu_amine_oxidN1"/>
    <property type="match status" value="1"/>
</dbReference>